<dbReference type="Proteomes" id="UP000311713">
    <property type="component" value="Unassembled WGS sequence"/>
</dbReference>
<dbReference type="PANTHER" id="PTHR43861:SF1">
    <property type="entry name" value="TRANS-ACONITATE 2-METHYLTRANSFERASE"/>
    <property type="match status" value="1"/>
</dbReference>
<dbReference type="GO" id="GO:0008168">
    <property type="term" value="F:methyltransferase activity"/>
    <property type="evidence" value="ECO:0007669"/>
    <property type="project" value="UniProtKB-KW"/>
</dbReference>
<evidence type="ECO:0000313" key="3">
    <source>
        <dbReference type="Proteomes" id="UP000311713"/>
    </source>
</evidence>
<dbReference type="CDD" id="cd02440">
    <property type="entry name" value="AdoMet_MTases"/>
    <property type="match status" value="1"/>
</dbReference>
<dbReference type="GO" id="GO:0032259">
    <property type="term" value="P:methylation"/>
    <property type="evidence" value="ECO:0007669"/>
    <property type="project" value="UniProtKB-KW"/>
</dbReference>
<feature type="region of interest" description="Disordered" evidence="1">
    <location>
        <begin position="1"/>
        <end position="20"/>
    </location>
</feature>
<dbReference type="Pfam" id="PF13489">
    <property type="entry name" value="Methyltransf_23"/>
    <property type="match status" value="1"/>
</dbReference>
<dbReference type="OrthoDB" id="3818852at2"/>
<protein>
    <submittedName>
        <fullName evidence="2">Class I SAM-dependent methyltransferase</fullName>
    </submittedName>
</protein>
<dbReference type="InterPro" id="IPR029063">
    <property type="entry name" value="SAM-dependent_MTases_sf"/>
</dbReference>
<sequence length="255" mass="27477">MSGTRRAMSKSSTPPTSSVTSKRFYDAYAHGYDSYMTRHEGYFEAVEGEVAAAVGQPGLALLDVGTGTGERLSRVVARVRPGHVAAIDESPEMAALARRNCPEARVLAKPLGAPELPDALAKRFDLVTCLSNVLGHVPSAQLVPGLRQIRELLTPGGVLVFDVNNRYNAVAYGRLSALRNVARDRLRSGSGDFTASYRNGDRVLHTSVHLFSPSEVARLLRESGFRVARMAFRDYSTGQARGRFGGSIVVKAVSA</sequence>
<evidence type="ECO:0000256" key="1">
    <source>
        <dbReference type="SAM" id="MobiDB-lite"/>
    </source>
</evidence>
<gene>
    <name evidence="2" type="ORF">FH715_00955</name>
</gene>
<feature type="compositionally biased region" description="Low complexity" evidence="1">
    <location>
        <begin position="9"/>
        <end position="20"/>
    </location>
</feature>
<dbReference type="Gene3D" id="3.40.50.150">
    <property type="entry name" value="Vaccinia Virus protein VP39"/>
    <property type="match status" value="1"/>
</dbReference>
<organism evidence="2 3">
    <name type="scientific">Streptomyces sedi</name>
    <dbReference type="NCBI Taxonomy" id="555059"/>
    <lineage>
        <taxon>Bacteria</taxon>
        <taxon>Bacillati</taxon>
        <taxon>Actinomycetota</taxon>
        <taxon>Actinomycetes</taxon>
        <taxon>Kitasatosporales</taxon>
        <taxon>Streptomycetaceae</taxon>
        <taxon>Streptomyces</taxon>
    </lineage>
</organism>
<keyword evidence="3" id="KW-1185">Reference proteome</keyword>
<dbReference type="EMBL" id="VDGT01000001">
    <property type="protein sequence ID" value="TNM34294.1"/>
    <property type="molecule type" value="Genomic_DNA"/>
</dbReference>
<keyword evidence="2" id="KW-0489">Methyltransferase</keyword>
<dbReference type="PANTHER" id="PTHR43861">
    <property type="entry name" value="TRANS-ACONITATE 2-METHYLTRANSFERASE-RELATED"/>
    <property type="match status" value="1"/>
</dbReference>
<accession>A0A5C4VEG8</accession>
<dbReference type="GO" id="GO:0017000">
    <property type="term" value="P:antibiotic biosynthetic process"/>
    <property type="evidence" value="ECO:0007669"/>
    <property type="project" value="UniProtKB-ARBA"/>
</dbReference>
<reference evidence="2 3" key="1">
    <citation type="submission" date="2019-06" db="EMBL/GenBank/DDBJ databases">
        <title>Draft genome of Streptomyces sedi sp. JCM16909.</title>
        <authorList>
            <person name="Klykleung N."/>
            <person name="Tanasupawat S."/>
            <person name="Kudo T."/>
            <person name="Yuki M."/>
            <person name="Ohkuma M."/>
        </authorList>
    </citation>
    <scope>NUCLEOTIDE SEQUENCE [LARGE SCALE GENOMIC DNA]</scope>
    <source>
        <strain evidence="2 3">JCM 16909</strain>
    </source>
</reference>
<name>A0A5C4VEG8_9ACTN</name>
<comment type="caution">
    <text evidence="2">The sequence shown here is derived from an EMBL/GenBank/DDBJ whole genome shotgun (WGS) entry which is preliminary data.</text>
</comment>
<proteinExistence type="predicted"/>
<dbReference type="AlphaFoldDB" id="A0A5C4VEG8"/>
<dbReference type="SUPFAM" id="SSF53335">
    <property type="entry name" value="S-adenosyl-L-methionine-dependent methyltransferases"/>
    <property type="match status" value="1"/>
</dbReference>
<evidence type="ECO:0000313" key="2">
    <source>
        <dbReference type="EMBL" id="TNM34294.1"/>
    </source>
</evidence>
<keyword evidence="2" id="KW-0808">Transferase</keyword>